<dbReference type="EMBL" id="OE841514">
    <property type="protein sequence ID" value="CAD7596080.1"/>
    <property type="molecule type" value="Genomic_DNA"/>
</dbReference>
<evidence type="ECO:0000313" key="1">
    <source>
        <dbReference type="EMBL" id="CAD7596080.1"/>
    </source>
</evidence>
<gene>
    <name evidence="1" type="ORF">TGEB3V08_LOCUS6271</name>
</gene>
<proteinExistence type="predicted"/>
<protein>
    <submittedName>
        <fullName evidence="1">Uncharacterized protein</fullName>
    </submittedName>
</protein>
<accession>A0A7R9JZP3</accession>
<reference evidence="1" key="1">
    <citation type="submission" date="2020-11" db="EMBL/GenBank/DDBJ databases">
        <authorList>
            <person name="Tran Van P."/>
        </authorList>
    </citation>
    <scope>NUCLEOTIDE SEQUENCE</scope>
</reference>
<organism evidence="1">
    <name type="scientific">Timema genevievae</name>
    <name type="common">Walking stick</name>
    <dbReference type="NCBI Taxonomy" id="629358"/>
    <lineage>
        <taxon>Eukaryota</taxon>
        <taxon>Metazoa</taxon>
        <taxon>Ecdysozoa</taxon>
        <taxon>Arthropoda</taxon>
        <taxon>Hexapoda</taxon>
        <taxon>Insecta</taxon>
        <taxon>Pterygota</taxon>
        <taxon>Neoptera</taxon>
        <taxon>Polyneoptera</taxon>
        <taxon>Phasmatodea</taxon>
        <taxon>Timematodea</taxon>
        <taxon>Timematoidea</taxon>
        <taxon>Timematidae</taxon>
        <taxon>Timema</taxon>
    </lineage>
</organism>
<sequence length="237" mass="25890">MAPRCNLITTLHCREKGLLYSGGASRVKYPYGSSGDTVSSCSSISSYGSAEGDLGPLTVFSLVASAHPYSGSPAPPFREGLLLQSKEKGAIRYKKVTEKEICCESYFLTTDIIESPSEDPISALTFLSLRPHHVVVTNGPYRTHLVTAPEIYLICLGIHTAPATSVFRESRGWTGVITGIYWVSVAGGCGDFHKPIDGVAPLWRFLRYVHRHDSLCLHVITTVQGSIFPDRDDDVRL</sequence>
<name>A0A7R9JZP3_TIMGE</name>
<dbReference type="AlphaFoldDB" id="A0A7R9JZP3"/>